<evidence type="ECO:0000313" key="4">
    <source>
        <dbReference type="Proteomes" id="UP000714275"/>
    </source>
</evidence>
<dbReference type="AlphaFoldDB" id="A0A9P7D7K6"/>
<dbReference type="SUPFAM" id="SSF55658">
    <property type="entry name" value="L9 N-domain-like"/>
    <property type="match status" value="1"/>
</dbReference>
<dbReference type="InterPro" id="IPR011320">
    <property type="entry name" value="RNase_H1_N"/>
</dbReference>
<keyword evidence="1" id="KW-0732">Signal</keyword>
<dbReference type="EMBL" id="JABBWD010000005">
    <property type="protein sequence ID" value="KAG1781486.1"/>
    <property type="molecule type" value="Genomic_DNA"/>
</dbReference>
<reference evidence="3" key="1">
    <citation type="journal article" date="2020" name="New Phytol.">
        <title>Comparative genomics reveals dynamic genome evolution in host specialist ectomycorrhizal fungi.</title>
        <authorList>
            <person name="Lofgren L.A."/>
            <person name="Nguyen N.H."/>
            <person name="Vilgalys R."/>
            <person name="Ruytinx J."/>
            <person name="Liao H.L."/>
            <person name="Branco S."/>
            <person name="Kuo A."/>
            <person name="LaButti K."/>
            <person name="Lipzen A."/>
            <person name="Andreopoulos W."/>
            <person name="Pangilinan J."/>
            <person name="Riley R."/>
            <person name="Hundley H."/>
            <person name="Na H."/>
            <person name="Barry K."/>
            <person name="Grigoriev I.V."/>
            <person name="Stajich J.E."/>
            <person name="Kennedy P.G."/>
        </authorList>
    </citation>
    <scope>NUCLEOTIDE SEQUENCE</scope>
    <source>
        <strain evidence="3">DOB743</strain>
    </source>
</reference>
<dbReference type="Pfam" id="PF18758">
    <property type="entry name" value="KDZ"/>
    <property type="match status" value="1"/>
</dbReference>
<sequence>MSKMLFMLPIMLLMFSEACPLESTMFNCLSNESLTLLSNLQNPGAEPTSAMDVDNPAMDPDLEWETVPETLKDDNTFVHAVRDIVGSQWRRVTHLQENWGPIIKDLTLAYVTWKYPSESPPKDAVVPPSPSLSASPSSYDFEIECIDLYTLSNTTRIQRNANVKTVSEALVLNGYIGATPQSPSIAISLRTLELYRRIRLQKPLFSAEAFTKVLCDLYNISNVSVELQVLEALGHNSPNWRVLNACPPCLFELEGEPLLLYWHMIIFYGNNSLSQMAPLGGYKVGDMHMFDSENWKAAADEAKKKTWGIFKETGIFACTCRHGMMLWIVDMVRSSELFKYPLSIVNKALEVLGPQLLIGYDVGCKLTTTIKSTSLATKFNKSNSRLCVDAFHGYTHNYACQDKNHPNIIQGMGLEDFSTMEQIFSSSNQLAPWDEDKYMNIGNMLYNNYRQSLDIVERETIEFEHAKLSLGIMDENIEEWQKQQSVYLKTLGEEAEWDVHAMTYVEMLQNLRDAQSRICRQSVVNMQAGNPVMTCEWALHGGGSHQTKYNRALDELQCLVVLRLFKLHKLNLSQTGYHMRTHIAKALQTRCKAIQNKVKEYNAAASVLVPPAPSLDWSHVSHYDFLDEFTLLCETRQDSLHIKRAHEEVHHCNIELRRLHSSIATENSHFEATLQRLKAESSLLYHSIKEFAMRHMLNNSQNLTCVYQTFSLAGFMGDKTVGMKKSLSTILNPSLTHTDIFADQQNDEAESDMDEEDEACGVYQPPSLTISTKMVAFAVLGGRDPDPFIATGKTAPAFPLIVACESTKQAQHVMTLQPFINMLSQQVLQTNFVDALLQSDALKAIFPHRTPFYPVVYGRSVGIYLSWDAALQQVNGRQIRKFKKTRLFVEAVEFILTKGNEPMPTQPTLPPLYAPATPSRSKIHVSSRTMAGTVPALCRPKQSVTDAADALSTLSLDIGDAPQPSISQPTQPGPHTIYRYIRSLTGIVGEEYSPPDPSMRNSEDYKGSAVFHILLGFKEAYCPLDFVNIALEGEQGFPTTMVTDRETALSFSIALEGEKGEEDVTDGNVEGHDS</sequence>
<dbReference type="InterPro" id="IPR009027">
    <property type="entry name" value="Ribosomal_bL9/RNase_H1_N"/>
</dbReference>
<evidence type="ECO:0000259" key="2">
    <source>
        <dbReference type="Pfam" id="PF01693"/>
    </source>
</evidence>
<feature type="domain" description="Ribonuclease H1 N-terminal" evidence="2">
    <location>
        <begin position="851"/>
        <end position="893"/>
    </location>
</feature>
<keyword evidence="4" id="KW-1185">Reference proteome</keyword>
<dbReference type="InterPro" id="IPR040521">
    <property type="entry name" value="KDZ"/>
</dbReference>
<feature type="signal peptide" evidence="1">
    <location>
        <begin position="1"/>
        <end position="18"/>
    </location>
</feature>
<dbReference type="InterPro" id="IPR037056">
    <property type="entry name" value="RNase_H1_N_sf"/>
</dbReference>
<name>A0A9P7D7K6_9AGAM</name>
<dbReference type="Pfam" id="PF01693">
    <property type="entry name" value="Cauli_VI"/>
    <property type="match status" value="1"/>
</dbReference>
<dbReference type="Gene3D" id="3.40.970.10">
    <property type="entry name" value="Ribonuclease H1, N-terminal domain"/>
    <property type="match status" value="1"/>
</dbReference>
<accession>A0A9P7D7K6</accession>
<organism evidence="3 4">
    <name type="scientific">Suillus placidus</name>
    <dbReference type="NCBI Taxonomy" id="48579"/>
    <lineage>
        <taxon>Eukaryota</taxon>
        <taxon>Fungi</taxon>
        <taxon>Dikarya</taxon>
        <taxon>Basidiomycota</taxon>
        <taxon>Agaricomycotina</taxon>
        <taxon>Agaricomycetes</taxon>
        <taxon>Agaricomycetidae</taxon>
        <taxon>Boletales</taxon>
        <taxon>Suillineae</taxon>
        <taxon>Suillaceae</taxon>
        <taxon>Suillus</taxon>
    </lineage>
</organism>
<gene>
    <name evidence="3" type="ORF">EV702DRAFT_1041995</name>
</gene>
<protein>
    <recommendedName>
        <fullName evidence="2">Ribonuclease H1 N-terminal domain-containing protein</fullName>
    </recommendedName>
</protein>
<feature type="chain" id="PRO_5040373736" description="Ribonuclease H1 N-terminal domain-containing protein" evidence="1">
    <location>
        <begin position="19"/>
        <end position="1074"/>
    </location>
</feature>
<dbReference type="OrthoDB" id="2505969at2759"/>
<comment type="caution">
    <text evidence="3">The sequence shown here is derived from an EMBL/GenBank/DDBJ whole genome shotgun (WGS) entry which is preliminary data.</text>
</comment>
<dbReference type="Proteomes" id="UP000714275">
    <property type="component" value="Unassembled WGS sequence"/>
</dbReference>
<dbReference type="PANTHER" id="PTHR33096">
    <property type="entry name" value="CXC2 DOMAIN-CONTAINING PROTEIN"/>
    <property type="match status" value="1"/>
</dbReference>
<evidence type="ECO:0000313" key="3">
    <source>
        <dbReference type="EMBL" id="KAG1781486.1"/>
    </source>
</evidence>
<evidence type="ECO:0000256" key="1">
    <source>
        <dbReference type="SAM" id="SignalP"/>
    </source>
</evidence>
<proteinExistence type="predicted"/>
<dbReference type="PANTHER" id="PTHR33096:SF1">
    <property type="entry name" value="CXC1-LIKE CYSTEINE CLUSTER ASSOCIATED WITH KDZ TRANSPOSASES DOMAIN-CONTAINING PROTEIN"/>
    <property type="match status" value="1"/>
</dbReference>